<evidence type="ECO:0000313" key="3">
    <source>
        <dbReference type="EMBL" id="RGU54914.1"/>
    </source>
</evidence>
<comment type="caution">
    <text evidence="3">The sequence shown here is derived from an EMBL/GenBank/DDBJ whole genome shotgun (WGS) entry which is preliminary data.</text>
</comment>
<evidence type="ECO:0000259" key="1">
    <source>
        <dbReference type="Pfam" id="PF13568"/>
    </source>
</evidence>
<evidence type="ECO:0000313" key="4">
    <source>
        <dbReference type="EMBL" id="RGY09209.1"/>
    </source>
</evidence>
<dbReference type="EMBL" id="QSCO01000003">
    <property type="protein sequence ID" value="RGY09209.1"/>
    <property type="molecule type" value="Genomic_DNA"/>
</dbReference>
<dbReference type="InterPro" id="IPR025665">
    <property type="entry name" value="Beta-barrel_OMP_2"/>
</dbReference>
<dbReference type="EMBL" id="QRYC01000024">
    <property type="protein sequence ID" value="RGU54914.1"/>
    <property type="molecule type" value="Genomic_DNA"/>
</dbReference>
<proteinExistence type="predicted"/>
<dbReference type="RefSeq" id="WP_013612683.1">
    <property type="nucleotide sequence ID" value="NZ_JABWDG010000054.1"/>
</dbReference>
<sequence>MKTIKSIYLIVFLLVTGAVFAENKKPGALVRSTLKGLEYRIKAGVNIGGTSPLPLPAEIREINSYRPGAQLAIEGNIIKWFDRNRKWGGLFGIRLENKGMKTDARVKNYYMVMDSYDGEVLGHVEGNWTGNVKTNVKNSYITLPFQVIYKVSPRWDLKFGPYISILTNGDFSGVAYDGYIREGDPTGTKANVTEATYDFSGDLRKFQWGLDAGAEWRAYKHLSVYADLTWGLNSIFPGDFESISFKMYNVYLNFGFGYVF</sequence>
<dbReference type="Pfam" id="PF13568">
    <property type="entry name" value="OMP_b-brl_2"/>
    <property type="match status" value="1"/>
</dbReference>
<dbReference type="Proteomes" id="UP000284434">
    <property type="component" value="Unassembled WGS sequence"/>
</dbReference>
<dbReference type="OMA" id="LRKFQWG"/>
<gene>
    <name evidence="3" type="ORF">DWW57_14510</name>
    <name evidence="4" type="ORF">DXA53_02690</name>
    <name evidence="2" type="ORF">L0P03_14085</name>
</gene>
<accession>A0A1Y4A3E0</accession>
<dbReference type="Proteomes" id="UP000284243">
    <property type="component" value="Unassembled WGS sequence"/>
</dbReference>
<reference evidence="2" key="2">
    <citation type="submission" date="2022-01" db="EMBL/GenBank/DDBJ databases">
        <title>Collection of gut derived symbiotic bacterial strains cultured from healthy donors.</title>
        <authorList>
            <person name="Lin H."/>
            <person name="Kohout C."/>
            <person name="Waligurski E."/>
            <person name="Pamer E.G."/>
        </authorList>
    </citation>
    <scope>NUCLEOTIDE SEQUENCE</scope>
    <source>
        <strain evidence="2">DFI.1.149</strain>
    </source>
</reference>
<dbReference type="EMBL" id="JAKNDN010000028">
    <property type="protein sequence ID" value="MCG4960966.1"/>
    <property type="molecule type" value="Genomic_DNA"/>
</dbReference>
<protein>
    <submittedName>
        <fullName evidence="3">PorT family protein</fullName>
    </submittedName>
</protein>
<organism evidence="3 5">
    <name type="scientific">Odoribacter splanchnicus</name>
    <dbReference type="NCBI Taxonomy" id="28118"/>
    <lineage>
        <taxon>Bacteria</taxon>
        <taxon>Pseudomonadati</taxon>
        <taxon>Bacteroidota</taxon>
        <taxon>Bacteroidia</taxon>
        <taxon>Bacteroidales</taxon>
        <taxon>Odoribacteraceae</taxon>
        <taxon>Odoribacter</taxon>
    </lineage>
</organism>
<evidence type="ECO:0000313" key="2">
    <source>
        <dbReference type="EMBL" id="MCG4960966.1"/>
    </source>
</evidence>
<dbReference type="AlphaFoldDB" id="A0A1Y4A3E0"/>
<evidence type="ECO:0000313" key="5">
    <source>
        <dbReference type="Proteomes" id="UP000284243"/>
    </source>
</evidence>
<dbReference type="GeneID" id="61275738"/>
<evidence type="ECO:0000313" key="6">
    <source>
        <dbReference type="Proteomes" id="UP000284434"/>
    </source>
</evidence>
<reference evidence="5 6" key="1">
    <citation type="submission" date="2018-08" db="EMBL/GenBank/DDBJ databases">
        <title>A genome reference for cultivated species of the human gut microbiota.</title>
        <authorList>
            <person name="Zou Y."/>
            <person name="Xue W."/>
            <person name="Luo G."/>
        </authorList>
    </citation>
    <scope>NUCLEOTIDE SEQUENCE [LARGE SCALE GENOMIC DNA]</scope>
    <source>
        <strain evidence="3 5">AF16-14</strain>
        <strain evidence="4 6">OF03-11</strain>
    </source>
</reference>
<name>A0A1Y4A3E0_9BACT</name>
<dbReference type="Proteomes" id="UP001199750">
    <property type="component" value="Unassembled WGS sequence"/>
</dbReference>
<feature type="domain" description="Outer membrane protein beta-barrel" evidence="1">
    <location>
        <begin position="26"/>
        <end position="236"/>
    </location>
</feature>